<feature type="region of interest" description="Disordered" evidence="1">
    <location>
        <begin position="15"/>
        <end position="62"/>
    </location>
</feature>
<dbReference type="EMBL" id="JAWZYT010004766">
    <property type="protein sequence ID" value="KAK4292657.1"/>
    <property type="molecule type" value="Genomic_DNA"/>
</dbReference>
<name>A0AAE1NP17_9EUCA</name>
<gene>
    <name evidence="2" type="ORF">Pmani_034590</name>
</gene>
<dbReference type="Proteomes" id="UP001292094">
    <property type="component" value="Unassembled WGS sequence"/>
</dbReference>
<proteinExistence type="predicted"/>
<dbReference type="AlphaFoldDB" id="A0AAE1NP17"/>
<organism evidence="2 3">
    <name type="scientific">Petrolisthes manimaculis</name>
    <dbReference type="NCBI Taxonomy" id="1843537"/>
    <lineage>
        <taxon>Eukaryota</taxon>
        <taxon>Metazoa</taxon>
        <taxon>Ecdysozoa</taxon>
        <taxon>Arthropoda</taxon>
        <taxon>Crustacea</taxon>
        <taxon>Multicrustacea</taxon>
        <taxon>Malacostraca</taxon>
        <taxon>Eumalacostraca</taxon>
        <taxon>Eucarida</taxon>
        <taxon>Decapoda</taxon>
        <taxon>Pleocyemata</taxon>
        <taxon>Anomura</taxon>
        <taxon>Galatheoidea</taxon>
        <taxon>Porcellanidae</taxon>
        <taxon>Petrolisthes</taxon>
    </lineage>
</organism>
<keyword evidence="3" id="KW-1185">Reference proteome</keyword>
<reference evidence="2" key="1">
    <citation type="submission" date="2023-11" db="EMBL/GenBank/DDBJ databases">
        <title>Genome assemblies of two species of porcelain crab, Petrolisthes cinctipes and Petrolisthes manimaculis (Anomura: Porcellanidae).</title>
        <authorList>
            <person name="Angst P."/>
        </authorList>
    </citation>
    <scope>NUCLEOTIDE SEQUENCE</scope>
    <source>
        <strain evidence="2">PB745_02</strain>
        <tissue evidence="2">Gill</tissue>
    </source>
</reference>
<feature type="compositionally biased region" description="Basic and acidic residues" evidence="1">
    <location>
        <begin position="29"/>
        <end position="38"/>
    </location>
</feature>
<sequence>MVTGIMVTVRRVAEPGSRERVGRSGRGRYSKEEQRVGREQGPNKQQHKKLDTGWKDKGPGLLGEMKRDGSVWNEWQQRGRECCSGGDGCCCGWEERE</sequence>
<evidence type="ECO:0000313" key="3">
    <source>
        <dbReference type="Proteomes" id="UP001292094"/>
    </source>
</evidence>
<accession>A0AAE1NP17</accession>
<feature type="compositionally biased region" description="Basic and acidic residues" evidence="1">
    <location>
        <begin position="48"/>
        <end position="62"/>
    </location>
</feature>
<evidence type="ECO:0000313" key="2">
    <source>
        <dbReference type="EMBL" id="KAK4292657.1"/>
    </source>
</evidence>
<comment type="caution">
    <text evidence="2">The sequence shown here is derived from an EMBL/GenBank/DDBJ whole genome shotgun (WGS) entry which is preliminary data.</text>
</comment>
<protein>
    <submittedName>
        <fullName evidence="2">Uncharacterized protein</fullName>
    </submittedName>
</protein>
<evidence type="ECO:0000256" key="1">
    <source>
        <dbReference type="SAM" id="MobiDB-lite"/>
    </source>
</evidence>